<dbReference type="GO" id="GO:0061630">
    <property type="term" value="F:ubiquitin protein ligase activity"/>
    <property type="evidence" value="ECO:0007669"/>
    <property type="project" value="InterPro"/>
</dbReference>
<keyword evidence="5" id="KW-0862">Zinc</keyword>
<evidence type="ECO:0000256" key="4">
    <source>
        <dbReference type="ARBA" id="ARBA00022771"/>
    </source>
</evidence>
<dbReference type="InterPro" id="IPR044063">
    <property type="entry name" value="ZF_RING_GID"/>
</dbReference>
<name>A0A0X3PTH8_SCHSO</name>
<comment type="subcellular location">
    <subcellularLocation>
        <location evidence="1">Cytoplasm</location>
    </subcellularLocation>
</comment>
<evidence type="ECO:0000256" key="2">
    <source>
        <dbReference type="ARBA" id="ARBA00022490"/>
    </source>
</evidence>
<dbReference type="SUPFAM" id="SSF57850">
    <property type="entry name" value="RING/U-box"/>
    <property type="match status" value="1"/>
</dbReference>
<evidence type="ECO:0000256" key="1">
    <source>
        <dbReference type="ARBA" id="ARBA00004496"/>
    </source>
</evidence>
<sequence length="513" mass="56756">MGSKNGTSDREKLSKLSREAINIEERLDIFKDPFIVKYTEILSELQSLNAELGGRAADEALPENERKRLRVLLDRVKAFYADAIKKHREVHTSISKFGVSVSKTFVEDLSNVASYINMGSIRSMSDSSVDPAPESLLYKSADNMSREELFATIIIEDLIRNGYGPVAIQLAREVGLSEEDIGFKHFCEIGEMVAALRFGKLEPAKSWLAKHCDSLGVKARQLEYVLAKLDFLMRVQQCVDKPTAVLEYMRSFVPYAKEFPADFEHVMGSLVFLGHSLKGTPYADLALNIPSCSANSDRHHSASSGETQQREGNEERSSAMSDPSAGGVALPLLPLVGLSTGQMDWCHQPSQQEGDEEAVAAAEEEEEDNDTPNAFVRAAHLFGTVACAQLGLSSIDPLRTAFASGLRVLPKLQSLQRAIAWLTKYSSSDSSNTLPVPVELESIAQRHNIFHCPVIKEVANMTNTPVRLTCGHAISRDAFNSLASSDRRFVLRKVKCPYCPMETYKNQVMDLIF</sequence>
<dbReference type="GO" id="GO:0034657">
    <property type="term" value="C:GID complex"/>
    <property type="evidence" value="ECO:0007669"/>
    <property type="project" value="TreeGrafter"/>
</dbReference>
<feature type="domain" description="RING-Gid-type" evidence="8">
    <location>
        <begin position="452"/>
        <end position="499"/>
    </location>
</feature>
<dbReference type="Pfam" id="PF10607">
    <property type="entry name" value="CTLH"/>
    <property type="match status" value="1"/>
</dbReference>
<dbReference type="EMBL" id="GEEE01008141">
    <property type="protein sequence ID" value="JAP55084.1"/>
    <property type="molecule type" value="Transcribed_RNA"/>
</dbReference>
<dbReference type="GO" id="GO:0043161">
    <property type="term" value="P:proteasome-mediated ubiquitin-dependent protein catabolic process"/>
    <property type="evidence" value="ECO:0007669"/>
    <property type="project" value="InterPro"/>
</dbReference>
<dbReference type="GO" id="GO:0005634">
    <property type="term" value="C:nucleus"/>
    <property type="evidence" value="ECO:0007669"/>
    <property type="project" value="TreeGrafter"/>
</dbReference>
<dbReference type="AlphaFoldDB" id="A0A0X3PTH8"/>
<feature type="compositionally biased region" description="Acidic residues" evidence="7">
    <location>
        <begin position="353"/>
        <end position="370"/>
    </location>
</feature>
<dbReference type="InterPro" id="IPR045098">
    <property type="entry name" value="Fyv10_fam"/>
</dbReference>
<feature type="compositionally biased region" description="Basic and acidic residues" evidence="7">
    <location>
        <begin position="308"/>
        <end position="317"/>
    </location>
</feature>
<reference evidence="9" key="1">
    <citation type="submission" date="2016-01" db="EMBL/GenBank/DDBJ databases">
        <title>Reference transcriptome for the parasite Schistocephalus solidus: insights into the molecular evolution of parasitism.</title>
        <authorList>
            <person name="Hebert F.O."/>
            <person name="Grambauer S."/>
            <person name="Barber I."/>
            <person name="Landry C.R."/>
            <person name="Aubin-Horth N."/>
        </authorList>
    </citation>
    <scope>NUCLEOTIDE SEQUENCE</scope>
</reference>
<feature type="zinc finger region" description="RING-Gid-type" evidence="6">
    <location>
        <begin position="452"/>
        <end position="499"/>
    </location>
</feature>
<proteinExistence type="predicted"/>
<keyword evidence="4 6" id="KW-0863">Zinc-finger</keyword>
<dbReference type="PANTHER" id="PTHR12170">
    <property type="entry name" value="MACROPHAGE ERYTHROBLAST ATTACHER-RELATED"/>
    <property type="match status" value="1"/>
</dbReference>
<dbReference type="PANTHER" id="PTHR12170:SF3">
    <property type="entry name" value="GH10162P"/>
    <property type="match status" value="1"/>
</dbReference>
<feature type="region of interest" description="Disordered" evidence="7">
    <location>
        <begin position="296"/>
        <end position="324"/>
    </location>
</feature>
<gene>
    <name evidence="9" type="primary">RMD5A</name>
    <name evidence="9" type="ORF">TR120655</name>
</gene>
<feature type="region of interest" description="Disordered" evidence="7">
    <location>
        <begin position="346"/>
        <end position="370"/>
    </location>
</feature>
<evidence type="ECO:0000256" key="7">
    <source>
        <dbReference type="SAM" id="MobiDB-lite"/>
    </source>
</evidence>
<dbReference type="GO" id="GO:0005737">
    <property type="term" value="C:cytoplasm"/>
    <property type="evidence" value="ECO:0007669"/>
    <property type="project" value="UniProtKB-SubCell"/>
</dbReference>
<evidence type="ECO:0000256" key="3">
    <source>
        <dbReference type="ARBA" id="ARBA00022723"/>
    </source>
</evidence>
<dbReference type="InterPro" id="IPR024964">
    <property type="entry name" value="CTLH/CRA"/>
</dbReference>
<organism evidence="9">
    <name type="scientific">Schistocephalus solidus</name>
    <name type="common">Tapeworm</name>
    <dbReference type="NCBI Taxonomy" id="70667"/>
    <lineage>
        <taxon>Eukaryota</taxon>
        <taxon>Metazoa</taxon>
        <taxon>Spiralia</taxon>
        <taxon>Lophotrochozoa</taxon>
        <taxon>Platyhelminthes</taxon>
        <taxon>Cestoda</taxon>
        <taxon>Eucestoda</taxon>
        <taxon>Diphyllobothriidea</taxon>
        <taxon>Diphyllobothriidae</taxon>
        <taxon>Schistocephalus</taxon>
    </lineage>
</organism>
<keyword evidence="3" id="KW-0479">Metal-binding</keyword>
<accession>A0A0X3PTH8</accession>
<evidence type="ECO:0000256" key="5">
    <source>
        <dbReference type="ARBA" id="ARBA00022833"/>
    </source>
</evidence>
<keyword evidence="2" id="KW-0963">Cytoplasm</keyword>
<dbReference type="GO" id="GO:0008270">
    <property type="term" value="F:zinc ion binding"/>
    <property type="evidence" value="ECO:0007669"/>
    <property type="project" value="UniProtKB-KW"/>
</dbReference>
<dbReference type="PROSITE" id="PS51867">
    <property type="entry name" value="ZF_RING_GID"/>
    <property type="match status" value="1"/>
</dbReference>
<evidence type="ECO:0000313" key="9">
    <source>
        <dbReference type="EMBL" id="JAP55084.1"/>
    </source>
</evidence>
<evidence type="ECO:0000256" key="6">
    <source>
        <dbReference type="PROSITE-ProRule" id="PRU01215"/>
    </source>
</evidence>
<protein>
    <submittedName>
        <fullName evidence="9">Protein RMD5 homolog A</fullName>
    </submittedName>
</protein>
<evidence type="ECO:0000259" key="8">
    <source>
        <dbReference type="PROSITE" id="PS51867"/>
    </source>
</evidence>